<dbReference type="EMBL" id="UINC01074847">
    <property type="protein sequence ID" value="SVC12447.1"/>
    <property type="molecule type" value="Genomic_DNA"/>
</dbReference>
<organism evidence="1">
    <name type="scientific">marine metagenome</name>
    <dbReference type="NCBI Taxonomy" id="408172"/>
    <lineage>
        <taxon>unclassified sequences</taxon>
        <taxon>metagenomes</taxon>
        <taxon>ecological metagenomes</taxon>
    </lineage>
</organism>
<accession>A0A382JMY7</accession>
<protein>
    <submittedName>
        <fullName evidence="1">Uncharacterized protein</fullName>
    </submittedName>
</protein>
<gene>
    <name evidence="1" type="ORF">METZ01_LOCUS265301</name>
</gene>
<proteinExistence type="predicted"/>
<reference evidence="1" key="1">
    <citation type="submission" date="2018-05" db="EMBL/GenBank/DDBJ databases">
        <authorList>
            <person name="Lanie J.A."/>
            <person name="Ng W.-L."/>
            <person name="Kazmierczak K.M."/>
            <person name="Andrzejewski T.M."/>
            <person name="Davidsen T.M."/>
            <person name="Wayne K.J."/>
            <person name="Tettelin H."/>
            <person name="Glass J.I."/>
            <person name="Rusch D."/>
            <person name="Podicherti R."/>
            <person name="Tsui H.-C.T."/>
            <person name="Winkler M.E."/>
        </authorList>
    </citation>
    <scope>NUCLEOTIDE SEQUENCE</scope>
</reference>
<sequence length="36" mass="4231">MYMQEICFLLLLIKKGSLHLILAEFTLDDPMQMMVT</sequence>
<name>A0A382JMY7_9ZZZZ</name>
<evidence type="ECO:0000313" key="1">
    <source>
        <dbReference type="EMBL" id="SVC12447.1"/>
    </source>
</evidence>
<dbReference type="AlphaFoldDB" id="A0A382JMY7"/>